<protein>
    <recommendedName>
        <fullName evidence="3">WW domain-containing protein</fullName>
    </recommendedName>
</protein>
<gene>
    <name evidence="4" type="ORF">EVOR1521_LOCUS12224</name>
</gene>
<dbReference type="CDD" id="cd00201">
    <property type="entry name" value="WW"/>
    <property type="match status" value="1"/>
</dbReference>
<evidence type="ECO:0000256" key="2">
    <source>
        <dbReference type="SAM" id="MobiDB-lite"/>
    </source>
</evidence>
<name>A0AA36MVV4_9DINO</name>
<feature type="compositionally biased region" description="Acidic residues" evidence="2">
    <location>
        <begin position="540"/>
        <end position="552"/>
    </location>
</feature>
<dbReference type="PROSITE" id="PS01159">
    <property type="entry name" value="WW_DOMAIN_1"/>
    <property type="match status" value="1"/>
</dbReference>
<feature type="region of interest" description="Disordered" evidence="2">
    <location>
        <begin position="741"/>
        <end position="783"/>
    </location>
</feature>
<feature type="compositionally biased region" description="Basic and acidic residues" evidence="2">
    <location>
        <begin position="553"/>
        <end position="570"/>
    </location>
</feature>
<sequence>MSDTALYEEEVATEYPRLLGVEVGSRLFEVLSEHLKQGLPDGWSMHVAEERSAAYFWNEVSGQSRWTHPDHEIFQGLERLHREATAAADPAAHLRRGWAAMDAEAKRAEAQWSGPQVTDEGLQYWFLASGESSWMDPSEEARRARKVRAALFGALLHESRSSSRSSQSLSSVEAQPEAQCKAARALIVAACRGHLQRLMLRDHGLSQRSVAARSLQGACRVHLGRLDMQTLWQETLAEGDRRRSAAGCIQRRWRGHKTRCWWHAEGSRLRAEKASALLRARNERRRVEEEALRALEAKRVKAALVIQRGWRLPSLKARQVSRVAGEEQGDQGPRWHEHNIEKHVEKQHEPKEKESREDLDPGFSQEDLAPGCSQESHKDEEQPANAQVEHKEPEEHEEHERQECTQNDSQEDLVRGFSQEDLTPDCSQESHKDEKEQQAGEELEHKEPEEHEKHQRKECTLNDNREDLVRGFSHKGSALDCSQEGQEDEKEQQADEELEHKEPEEHEKHERKECTQSDSRDDLVRGFSQKGLALDCSQEGQEDEEEQQADEELEHKEPEEHEERERKECTQNDSQEDFVRGFSQEDLASDCLQEGHNDEKEQQADAELEHKEPEAGERQERKEGMENGFQEDLVPGFVQEEPGHAPETEEDKEPKHGKPESNRFSDMERQADLALDFLHRWQKDEKEHLAEKQLKQKAKERDKIKWSEALAHHEDQSPDFGRDWNASLDAVLKDLLQSEPAKDAENIFPDRVPGVAFAEKLRPRPTPAPRPKRQERPPVSAKSVLDASLLPNLDALKVEEIDDFAAAPLRPARRASRISSWSRPFRAPPAGVRSADLQAWPPHPVSVPPPPSCALDATVGLPCR</sequence>
<feature type="region of interest" description="Disordered" evidence="2">
    <location>
        <begin position="318"/>
        <end position="667"/>
    </location>
</feature>
<feature type="compositionally biased region" description="Basic and acidic residues" evidence="2">
    <location>
        <begin position="593"/>
        <end position="625"/>
    </location>
</feature>
<feature type="coiled-coil region" evidence="1">
    <location>
        <begin position="270"/>
        <end position="298"/>
    </location>
</feature>
<dbReference type="Proteomes" id="UP001178507">
    <property type="component" value="Unassembled WGS sequence"/>
</dbReference>
<dbReference type="PROSITE" id="PS50020">
    <property type="entry name" value="WW_DOMAIN_2"/>
    <property type="match status" value="1"/>
</dbReference>
<dbReference type="AlphaFoldDB" id="A0AA36MVV4"/>
<keyword evidence="5" id="KW-1185">Reference proteome</keyword>
<feature type="domain" description="WW" evidence="3">
    <location>
        <begin position="37"/>
        <end position="71"/>
    </location>
</feature>
<dbReference type="EMBL" id="CAUJNA010001269">
    <property type="protein sequence ID" value="CAJ1385667.1"/>
    <property type="molecule type" value="Genomic_DNA"/>
</dbReference>
<evidence type="ECO:0000313" key="4">
    <source>
        <dbReference type="EMBL" id="CAJ1385667.1"/>
    </source>
</evidence>
<feature type="compositionally biased region" description="Basic and acidic residues" evidence="2">
    <location>
        <begin position="498"/>
        <end position="524"/>
    </location>
</feature>
<feature type="compositionally biased region" description="Basic and acidic residues" evidence="2">
    <location>
        <begin position="333"/>
        <end position="359"/>
    </location>
</feature>
<dbReference type="SUPFAM" id="SSF51045">
    <property type="entry name" value="WW domain"/>
    <property type="match status" value="1"/>
</dbReference>
<evidence type="ECO:0000313" key="5">
    <source>
        <dbReference type="Proteomes" id="UP001178507"/>
    </source>
</evidence>
<accession>A0AA36MVV4</accession>
<dbReference type="InterPro" id="IPR001202">
    <property type="entry name" value="WW_dom"/>
</dbReference>
<reference evidence="4" key="1">
    <citation type="submission" date="2023-08" db="EMBL/GenBank/DDBJ databases">
        <authorList>
            <person name="Chen Y."/>
            <person name="Shah S."/>
            <person name="Dougan E. K."/>
            <person name="Thang M."/>
            <person name="Chan C."/>
        </authorList>
    </citation>
    <scope>NUCLEOTIDE SEQUENCE</scope>
</reference>
<dbReference type="Gene3D" id="1.20.5.190">
    <property type="match status" value="1"/>
</dbReference>
<dbReference type="Gene3D" id="2.20.70.10">
    <property type="match status" value="1"/>
</dbReference>
<evidence type="ECO:0000256" key="1">
    <source>
        <dbReference type="SAM" id="Coils"/>
    </source>
</evidence>
<feature type="compositionally biased region" description="Pro residues" evidence="2">
    <location>
        <begin position="843"/>
        <end position="852"/>
    </location>
</feature>
<organism evidence="4 5">
    <name type="scientific">Effrenium voratum</name>
    <dbReference type="NCBI Taxonomy" id="2562239"/>
    <lineage>
        <taxon>Eukaryota</taxon>
        <taxon>Sar</taxon>
        <taxon>Alveolata</taxon>
        <taxon>Dinophyceae</taxon>
        <taxon>Suessiales</taxon>
        <taxon>Symbiodiniaceae</taxon>
        <taxon>Effrenium</taxon>
    </lineage>
</organism>
<comment type="caution">
    <text evidence="4">The sequence shown here is derived from an EMBL/GenBank/DDBJ whole genome shotgun (WGS) entry which is preliminary data.</text>
</comment>
<feature type="compositionally biased region" description="Basic and acidic residues" evidence="2">
    <location>
        <begin position="388"/>
        <end position="403"/>
    </location>
</feature>
<feature type="compositionally biased region" description="Basic and acidic residues" evidence="2">
    <location>
        <begin position="641"/>
        <end position="667"/>
    </location>
</feature>
<feature type="compositionally biased region" description="Basic and acidic residues" evidence="2">
    <location>
        <begin position="428"/>
        <end position="469"/>
    </location>
</feature>
<dbReference type="PROSITE" id="PS50096">
    <property type="entry name" value="IQ"/>
    <property type="match status" value="1"/>
</dbReference>
<dbReference type="InterPro" id="IPR036020">
    <property type="entry name" value="WW_dom_sf"/>
</dbReference>
<feature type="compositionally biased region" description="Acidic residues" evidence="2">
    <location>
        <begin position="485"/>
        <end position="497"/>
    </location>
</feature>
<dbReference type="SMART" id="SM00456">
    <property type="entry name" value="WW"/>
    <property type="match status" value="1"/>
</dbReference>
<proteinExistence type="predicted"/>
<feature type="region of interest" description="Disordered" evidence="2">
    <location>
        <begin position="843"/>
        <end position="864"/>
    </location>
</feature>
<evidence type="ECO:0000259" key="3">
    <source>
        <dbReference type="PROSITE" id="PS50020"/>
    </source>
</evidence>
<keyword evidence="1" id="KW-0175">Coiled coil</keyword>
<dbReference type="Pfam" id="PF00397">
    <property type="entry name" value="WW"/>
    <property type="match status" value="1"/>
</dbReference>